<keyword evidence="3" id="KW-1185">Reference proteome</keyword>
<dbReference type="InterPro" id="IPR058831">
    <property type="entry name" value="LolA-like_dom_2nd"/>
</dbReference>
<protein>
    <submittedName>
        <fullName evidence="2">Oidioi.mRNA.OKI2018_I69.chr2.g7100.t1.cds</fullName>
    </submittedName>
</protein>
<gene>
    <name evidence="2" type="ORF">OKIOD_LOCUS15865</name>
</gene>
<feature type="domain" description="LolA-like" evidence="1">
    <location>
        <begin position="2"/>
        <end position="94"/>
    </location>
</feature>
<dbReference type="EMBL" id="OU015567">
    <property type="protein sequence ID" value="CAG5112939.1"/>
    <property type="molecule type" value="Genomic_DNA"/>
</dbReference>
<evidence type="ECO:0000259" key="1">
    <source>
        <dbReference type="Pfam" id="PF25898"/>
    </source>
</evidence>
<proteinExistence type="predicted"/>
<dbReference type="Pfam" id="PF25898">
    <property type="entry name" value="LolA_2nd_metazoa"/>
    <property type="match status" value="1"/>
</dbReference>
<evidence type="ECO:0000313" key="2">
    <source>
        <dbReference type="EMBL" id="CAG5112939.1"/>
    </source>
</evidence>
<accession>A0ABN7TB57</accession>
<reference evidence="2 3" key="1">
    <citation type="submission" date="2021-04" db="EMBL/GenBank/DDBJ databases">
        <authorList>
            <person name="Bliznina A."/>
        </authorList>
    </citation>
    <scope>NUCLEOTIDE SEQUENCE [LARGE SCALE GENOMIC DNA]</scope>
</reference>
<evidence type="ECO:0000313" key="3">
    <source>
        <dbReference type="Proteomes" id="UP001158576"/>
    </source>
</evidence>
<sequence length="256" mass="29463">MGSQEVRYIDANFWSSKRTPKKGQAYTFEWAFSTEDWIFWEGASPEDSTRSMQPLQLRTRSVQPVTAAGHHHHTDYTIYYYNESPSANPHKTFDAVQKCFAGKRHKFLQVNITDVNEMGPVVKERFYEEFLKVEFQTALSAAAGVGYLRINRLRGLTCGDKICYIQFYLLDKPAHKTADKELGLNEAFNYLQYQIQAEEVRVDMSNYVGYTAVFSAAPNTLRDKEIIDENVKYEDKYVVDGYSDGAFVRDELPTCS</sequence>
<organism evidence="2 3">
    <name type="scientific">Oikopleura dioica</name>
    <name type="common">Tunicate</name>
    <dbReference type="NCBI Taxonomy" id="34765"/>
    <lineage>
        <taxon>Eukaryota</taxon>
        <taxon>Metazoa</taxon>
        <taxon>Chordata</taxon>
        <taxon>Tunicata</taxon>
        <taxon>Appendicularia</taxon>
        <taxon>Copelata</taxon>
        <taxon>Oikopleuridae</taxon>
        <taxon>Oikopleura</taxon>
    </lineage>
</organism>
<dbReference type="Proteomes" id="UP001158576">
    <property type="component" value="Chromosome 2"/>
</dbReference>
<name>A0ABN7TB57_OIKDI</name>